<gene>
    <name evidence="2" type="ORF">CCAP1982_LOCUS5354</name>
</gene>
<evidence type="ECO:0000313" key="3">
    <source>
        <dbReference type="Proteomes" id="UP000606786"/>
    </source>
</evidence>
<dbReference type="AlphaFoldDB" id="A0A811UDJ0"/>
<protein>
    <submittedName>
        <fullName evidence="2">(Mediterranean fruit fly) hypothetical protein</fullName>
    </submittedName>
</protein>
<sequence length="117" mass="13427">MSNPCFLQHYRFSFHTLSQLKHCTPTYEYNNYRSKSSKCNSSSNSQLRQTTSKTNILPTASGHKTRPSPLDDWTIGRSDDRRDCYAPTLGPRALIDLNADRSDRRCMAYSWLIATTT</sequence>
<accession>A0A811UDJ0</accession>
<dbReference type="EMBL" id="CAJHJT010000012">
    <property type="protein sequence ID" value="CAD6996670.1"/>
    <property type="molecule type" value="Genomic_DNA"/>
</dbReference>
<feature type="compositionally biased region" description="Polar residues" evidence="1">
    <location>
        <begin position="46"/>
        <end position="58"/>
    </location>
</feature>
<evidence type="ECO:0000313" key="2">
    <source>
        <dbReference type="EMBL" id="CAD6996670.1"/>
    </source>
</evidence>
<feature type="region of interest" description="Disordered" evidence="1">
    <location>
        <begin position="33"/>
        <end position="84"/>
    </location>
</feature>
<proteinExistence type="predicted"/>
<comment type="caution">
    <text evidence="2">The sequence shown here is derived from an EMBL/GenBank/DDBJ whole genome shotgun (WGS) entry which is preliminary data.</text>
</comment>
<evidence type="ECO:0000256" key="1">
    <source>
        <dbReference type="SAM" id="MobiDB-lite"/>
    </source>
</evidence>
<dbReference type="Proteomes" id="UP000606786">
    <property type="component" value="Unassembled WGS sequence"/>
</dbReference>
<organism evidence="2 3">
    <name type="scientific">Ceratitis capitata</name>
    <name type="common">Mediterranean fruit fly</name>
    <name type="synonym">Tephritis capitata</name>
    <dbReference type="NCBI Taxonomy" id="7213"/>
    <lineage>
        <taxon>Eukaryota</taxon>
        <taxon>Metazoa</taxon>
        <taxon>Ecdysozoa</taxon>
        <taxon>Arthropoda</taxon>
        <taxon>Hexapoda</taxon>
        <taxon>Insecta</taxon>
        <taxon>Pterygota</taxon>
        <taxon>Neoptera</taxon>
        <taxon>Endopterygota</taxon>
        <taxon>Diptera</taxon>
        <taxon>Brachycera</taxon>
        <taxon>Muscomorpha</taxon>
        <taxon>Tephritoidea</taxon>
        <taxon>Tephritidae</taxon>
        <taxon>Ceratitis</taxon>
        <taxon>Ceratitis</taxon>
    </lineage>
</organism>
<name>A0A811UDJ0_CERCA</name>
<reference evidence="2" key="1">
    <citation type="submission" date="2020-11" db="EMBL/GenBank/DDBJ databases">
        <authorList>
            <person name="Whitehead M."/>
        </authorList>
    </citation>
    <scope>NUCLEOTIDE SEQUENCE</scope>
    <source>
        <strain evidence="2">EGII</strain>
    </source>
</reference>
<keyword evidence="3" id="KW-1185">Reference proteome</keyword>